<gene>
    <name evidence="1" type="ORF">ACFFVF_03395</name>
</gene>
<dbReference type="InterPro" id="IPR052022">
    <property type="entry name" value="26kDa_periplasmic_antigen"/>
</dbReference>
<evidence type="ECO:0000313" key="2">
    <source>
        <dbReference type="Proteomes" id="UP001589607"/>
    </source>
</evidence>
<name>A0ABV5GJK9_9FLAO</name>
<accession>A0ABV5GJK9</accession>
<dbReference type="RefSeq" id="WP_236454160.1">
    <property type="nucleotide sequence ID" value="NZ_CBCSGE010000043.1"/>
</dbReference>
<dbReference type="Proteomes" id="UP001589607">
    <property type="component" value="Unassembled WGS sequence"/>
</dbReference>
<dbReference type="PANTHER" id="PTHR34387:SF1">
    <property type="entry name" value="PERIPLASMIC IMMUNOGENIC PROTEIN"/>
    <property type="match status" value="1"/>
</dbReference>
<dbReference type="PANTHER" id="PTHR34387">
    <property type="entry name" value="SLR1258 PROTEIN"/>
    <property type="match status" value="1"/>
</dbReference>
<dbReference type="InterPro" id="IPR007497">
    <property type="entry name" value="SIMPL/DUF541"/>
</dbReference>
<dbReference type="Pfam" id="PF04402">
    <property type="entry name" value="SIMPL"/>
    <property type="match status" value="1"/>
</dbReference>
<protein>
    <submittedName>
        <fullName evidence="1">SIMPL domain-containing protein</fullName>
    </submittedName>
</protein>
<dbReference type="Gene3D" id="3.30.110.170">
    <property type="entry name" value="Protein of unknown function (DUF541), domain 1"/>
    <property type="match status" value="1"/>
</dbReference>
<comment type="caution">
    <text evidence="1">The sequence shown here is derived from an EMBL/GenBank/DDBJ whole genome shotgun (WGS) entry which is preliminary data.</text>
</comment>
<evidence type="ECO:0000313" key="1">
    <source>
        <dbReference type="EMBL" id="MFB9095549.1"/>
    </source>
</evidence>
<proteinExistence type="predicted"/>
<dbReference type="Gene3D" id="3.30.70.2970">
    <property type="entry name" value="Protein of unknown function (DUF541), domain 2"/>
    <property type="match status" value="1"/>
</dbReference>
<reference evidence="1 2" key="1">
    <citation type="submission" date="2024-09" db="EMBL/GenBank/DDBJ databases">
        <authorList>
            <person name="Sun Q."/>
            <person name="Mori K."/>
        </authorList>
    </citation>
    <scope>NUCLEOTIDE SEQUENCE [LARGE SCALE GENOMIC DNA]</scope>
    <source>
        <strain evidence="1 2">CECT 7955</strain>
    </source>
</reference>
<organism evidence="1 2">
    <name type="scientific">Flavobacterium jumunjinense</name>
    <dbReference type="NCBI Taxonomy" id="998845"/>
    <lineage>
        <taxon>Bacteria</taxon>
        <taxon>Pseudomonadati</taxon>
        <taxon>Bacteroidota</taxon>
        <taxon>Flavobacteriia</taxon>
        <taxon>Flavobacteriales</taxon>
        <taxon>Flavobacteriaceae</taxon>
        <taxon>Flavobacterium</taxon>
    </lineage>
</organism>
<dbReference type="EMBL" id="JBHMEY010000007">
    <property type="protein sequence ID" value="MFB9095549.1"/>
    <property type="molecule type" value="Genomic_DNA"/>
</dbReference>
<sequence length="230" mass="27225">MKHIFPFFFLFCTLLTFSQNETPKYIDVTGSSVLEVTPDQFFVKVIITEYWEEEYKNNSKAKHYKTKVELDSVEKELFKIVNDFEIKKENIITENIRSFNRAKKKETLISKTYKIKFNDFYIMDDFINELNFKGFDRIEFSEFTHSKITEFRKQVKIEALNQAKLKADYLLQSLGKERGDPLIIEEIDNDSFARANTFSSNSFNSKLDSSPTGFKPILIRFEIKARFEIK</sequence>
<keyword evidence="2" id="KW-1185">Reference proteome</keyword>